<feature type="compositionally biased region" description="Basic and acidic residues" evidence="1">
    <location>
        <begin position="238"/>
        <end position="249"/>
    </location>
</feature>
<proteinExistence type="predicted"/>
<feature type="compositionally biased region" description="Low complexity" evidence="1">
    <location>
        <begin position="209"/>
        <end position="220"/>
    </location>
</feature>
<reference evidence="2" key="1">
    <citation type="submission" date="2021-06" db="EMBL/GenBank/DDBJ databases">
        <authorList>
            <person name="Kallberg Y."/>
            <person name="Tangrot J."/>
            <person name="Rosling A."/>
        </authorList>
    </citation>
    <scope>NUCLEOTIDE SEQUENCE</scope>
    <source>
        <strain evidence="2">IA702</strain>
    </source>
</reference>
<dbReference type="AlphaFoldDB" id="A0A9N9AKW8"/>
<feature type="compositionally biased region" description="Acidic residues" evidence="1">
    <location>
        <begin position="373"/>
        <end position="417"/>
    </location>
</feature>
<accession>A0A9N9AKW8</accession>
<organism evidence="2 3">
    <name type="scientific">Paraglomus occultum</name>
    <dbReference type="NCBI Taxonomy" id="144539"/>
    <lineage>
        <taxon>Eukaryota</taxon>
        <taxon>Fungi</taxon>
        <taxon>Fungi incertae sedis</taxon>
        <taxon>Mucoromycota</taxon>
        <taxon>Glomeromycotina</taxon>
        <taxon>Glomeromycetes</taxon>
        <taxon>Paraglomerales</taxon>
        <taxon>Paraglomeraceae</taxon>
        <taxon>Paraglomus</taxon>
    </lineage>
</organism>
<dbReference type="Proteomes" id="UP000789572">
    <property type="component" value="Unassembled WGS sequence"/>
</dbReference>
<feature type="region of interest" description="Disordered" evidence="1">
    <location>
        <begin position="63"/>
        <end position="144"/>
    </location>
</feature>
<dbReference type="PANTHER" id="PTHR15410">
    <property type="entry name" value="HIRA-INTERACTING PROTEIN 3"/>
    <property type="match status" value="1"/>
</dbReference>
<sequence length="425" mass="48380">MIGNEETLTALCKTLIRESDLTIISQKKIRRELEQRLSWPYMMLDREPWKELVLKVIEEELQYPSSPPQNLTSSSSTEKTSADETRETRAECEGTAKQAKDNDAEHTEEKNVRGLRNLRRRQTQRDVQPAPDSRSVQTDAAEDKIQEKSIANGLFKKSEIGHYIELEKEKRCMRRCPLRIQEEDQDFDAEESTSTKSKRLSTATHSDNSDNNLSESDLSSVIDDKPAPRKRRKNTQSGKEKVTHEDGKDDTAIKNLKSYVLKCGVRKVWSRELKDLSKKQQITRLKSILNELGVKGRPTAEKCLQVRRTRELQAELNSMDVTNIINDDEKQGRRTRASRGLFSSAKQKSSGDKDTGEVVTVGRSLKRKRVIENDGEDEGEGEVDEGDQGDVSEENNDNYESDENNDNYESSEDDDKNDSDSSASE</sequence>
<dbReference type="PANTHER" id="PTHR15410:SF2">
    <property type="entry name" value="HIRA-INTERACTING PROTEIN 3"/>
    <property type="match status" value="1"/>
</dbReference>
<feature type="region of interest" description="Disordered" evidence="1">
    <location>
        <begin position="185"/>
        <end position="249"/>
    </location>
</feature>
<dbReference type="GO" id="GO:0005634">
    <property type="term" value="C:nucleus"/>
    <property type="evidence" value="ECO:0007669"/>
    <property type="project" value="TreeGrafter"/>
</dbReference>
<keyword evidence="3" id="KW-1185">Reference proteome</keyword>
<feature type="compositionally biased region" description="Polar residues" evidence="1">
    <location>
        <begin position="192"/>
        <end position="205"/>
    </location>
</feature>
<dbReference type="InterPro" id="IPR037647">
    <property type="entry name" value="HIRIP3"/>
</dbReference>
<protein>
    <submittedName>
        <fullName evidence="2">9180_t:CDS:1</fullName>
    </submittedName>
</protein>
<feature type="compositionally biased region" description="Basic and acidic residues" evidence="1">
    <location>
        <begin position="80"/>
        <end position="112"/>
    </location>
</feature>
<name>A0A9N9AKW8_9GLOM</name>
<evidence type="ECO:0000313" key="3">
    <source>
        <dbReference type="Proteomes" id="UP000789572"/>
    </source>
</evidence>
<feature type="region of interest" description="Disordered" evidence="1">
    <location>
        <begin position="323"/>
        <end position="425"/>
    </location>
</feature>
<dbReference type="EMBL" id="CAJVPJ010000504">
    <property type="protein sequence ID" value="CAG8531701.1"/>
    <property type="molecule type" value="Genomic_DNA"/>
</dbReference>
<evidence type="ECO:0000256" key="1">
    <source>
        <dbReference type="SAM" id="MobiDB-lite"/>
    </source>
</evidence>
<gene>
    <name evidence="2" type="ORF">POCULU_LOCUS4092</name>
</gene>
<comment type="caution">
    <text evidence="2">The sequence shown here is derived from an EMBL/GenBank/DDBJ whole genome shotgun (WGS) entry which is preliminary data.</text>
</comment>
<evidence type="ECO:0000313" key="2">
    <source>
        <dbReference type="EMBL" id="CAG8531701.1"/>
    </source>
</evidence>
<dbReference type="OrthoDB" id="552755at2759"/>